<evidence type="ECO:0000256" key="2">
    <source>
        <dbReference type="ARBA" id="ARBA00022525"/>
    </source>
</evidence>
<organism evidence="8 9">
    <name type="scientific">Collinsella ihumii</name>
    <dbReference type="NCBI Taxonomy" id="1720204"/>
    <lineage>
        <taxon>Bacteria</taxon>
        <taxon>Bacillati</taxon>
        <taxon>Actinomycetota</taxon>
        <taxon>Coriobacteriia</taxon>
        <taxon>Coriobacteriales</taxon>
        <taxon>Coriobacteriaceae</taxon>
        <taxon>Collinsella</taxon>
    </lineage>
</organism>
<feature type="compositionally biased region" description="Basic and acidic residues" evidence="4">
    <location>
        <begin position="783"/>
        <end position="792"/>
    </location>
</feature>
<dbReference type="InterPro" id="IPR013783">
    <property type="entry name" value="Ig-like_fold"/>
</dbReference>
<reference evidence="8" key="1">
    <citation type="journal article" date="2021" name="PeerJ">
        <title>Extensive microbial diversity within the chicken gut microbiome revealed by metagenomics and culture.</title>
        <authorList>
            <person name="Gilroy R."/>
            <person name="Ravi A."/>
            <person name="Getino M."/>
            <person name="Pursley I."/>
            <person name="Horton D.L."/>
            <person name="Alikhan N.F."/>
            <person name="Baker D."/>
            <person name="Gharbi K."/>
            <person name="Hall N."/>
            <person name="Watson M."/>
            <person name="Adriaenssens E.M."/>
            <person name="Foster-Nyarko E."/>
            <person name="Jarju S."/>
            <person name="Secka A."/>
            <person name="Antonio M."/>
            <person name="Oren A."/>
            <person name="Chaudhuri R.R."/>
            <person name="La Ragione R."/>
            <person name="Hildebrand F."/>
            <person name="Pallen M.J."/>
        </authorList>
    </citation>
    <scope>NUCLEOTIDE SEQUENCE</scope>
    <source>
        <strain evidence="8">ChiGjej2B2-7701</strain>
    </source>
</reference>
<feature type="compositionally biased region" description="Acidic residues" evidence="4">
    <location>
        <begin position="832"/>
        <end position="843"/>
    </location>
</feature>
<feature type="domain" description="SpaA-like prealbumin fold" evidence="7">
    <location>
        <begin position="932"/>
        <end position="1013"/>
    </location>
</feature>
<feature type="domain" description="SpaA-like prealbumin fold" evidence="7">
    <location>
        <begin position="866"/>
        <end position="914"/>
    </location>
</feature>
<feature type="chain" id="PRO_5037908599" description="SpaA-like prealbumin fold domain-containing protein" evidence="6">
    <location>
        <begin position="32"/>
        <end position="1303"/>
    </location>
</feature>
<feature type="compositionally biased region" description="Acidic residues" evidence="4">
    <location>
        <begin position="852"/>
        <end position="867"/>
    </location>
</feature>
<evidence type="ECO:0000256" key="1">
    <source>
        <dbReference type="ARBA" id="ARBA00007257"/>
    </source>
</evidence>
<keyword evidence="5" id="KW-0472">Membrane</keyword>
<keyword evidence="5" id="KW-0812">Transmembrane</keyword>
<evidence type="ECO:0000313" key="8">
    <source>
        <dbReference type="EMBL" id="HJG31944.1"/>
    </source>
</evidence>
<reference evidence="8" key="2">
    <citation type="submission" date="2021-09" db="EMBL/GenBank/DDBJ databases">
        <authorList>
            <person name="Gilroy R."/>
        </authorList>
    </citation>
    <scope>NUCLEOTIDE SEQUENCE</scope>
    <source>
        <strain evidence="8">ChiGjej2B2-7701</strain>
    </source>
</reference>
<dbReference type="EMBL" id="DYVF01000069">
    <property type="protein sequence ID" value="HJG31944.1"/>
    <property type="molecule type" value="Genomic_DNA"/>
</dbReference>
<dbReference type="Gene3D" id="2.60.40.10">
    <property type="entry name" value="Immunoglobulins"/>
    <property type="match status" value="6"/>
</dbReference>
<evidence type="ECO:0000259" key="7">
    <source>
        <dbReference type="Pfam" id="PF17802"/>
    </source>
</evidence>
<keyword evidence="3 6" id="KW-0732">Signal</keyword>
<evidence type="ECO:0000256" key="4">
    <source>
        <dbReference type="SAM" id="MobiDB-lite"/>
    </source>
</evidence>
<feature type="signal peptide" evidence="6">
    <location>
        <begin position="1"/>
        <end position="31"/>
    </location>
</feature>
<feature type="transmembrane region" description="Helical" evidence="5">
    <location>
        <begin position="1273"/>
        <end position="1295"/>
    </location>
</feature>
<feature type="domain" description="SpaA-like prealbumin fold" evidence="7">
    <location>
        <begin position="232"/>
        <end position="310"/>
    </location>
</feature>
<sequence>MDRISSVVICALCFVAWLLYLVFASPQPAAADPITVKVSQLVTNPHSKGGTGHFIRVEGPTSSVAYCAQGWLITPPEGQSLERYGSLEIPELDYVMYHGYDGTMVTSVYGLDEQRSEMATMAAVWLAIGDKRGDILNFIPNVDEPFHGNKMYLERWQSIEDESIKQAAYDLYQEALDYAEDGGGGIEEGCATFWSNRNAYEADGTFSYQGVITADKELLVTFCKVSDDEAVTDNNEAYSLAGAEYSIYLAESDDLVASFATDDEGRATCRLKPDTSYYAVETKAPAGYELNEERIEFVTEKDAVEIVLTDSPQQLQLTIKKVDAATGNDAQPTLSLEGAEFSITDAQGNTRTSTIDGTGTATIENLPLGPVYVQETKAPTGYVLDETVHEVALGDAEGDDELALTRELIVENTPVAFDIAIEKTLNGEVADESAKGIAFDIISNTTDEVIGTIVTDETGHADTTDTWFGAGTRPDNASGAIPYDAAGYTVREDPDTTPDGFEAAEPWSIAADQIVDGVSLSFDVDNAVVASQLTIVKVDKATGQPIPLAGFAFSILDAQGNQLSADSWFPTAPEQDTFTTDETGTVTIPQKLRRGTYCVKETQAPEPYLLADELIPFEVDASSGEPAMVVEIADAATTGQGKIVKTGSQNESPLAGAAFDVVAQLDVVAPDGTVQVRTGEIVDQVITDEDGIATTKELLLGSGEATYAFIETAAPEGYVVNPDPVPFTLSYQDPATEVVTTEVTCTNEPTTVTITKVSAGDQEPVAGATFALTRIDEQAESPSEDKAEKTPDIDAAAPDGDTGINDDDGTDSGSDAEGNTGIVEDLPSSDEATADDVEDVQDAAEDKGPDNPDPEEPADDSIVEEPDSTYTTDADGTVTITRLSPGTYRLQELEAPAGYLVDDAPREFTVDQDGLIDGSSALSLTFENGYTKVDISKRSSVDESCLAGAHLTLIDAEGKEVDSWDTSDTPHRIEKIAPGTYQLAETEAPDGYDTAGAMEIVIEETAEVQAFTLHNDPVEIAALVDKRRVNSDGSSGDRETFSYVIDAKNDSSSWVDECTVTDTLDSALQGLVELTSVTTPIARGDHDGLLNVWYHLADSDAQPETSDANATATDDEGNPRLEEEQQELITGDDQRVLDYNGWHLWAEDVSTSEATTLDVADLNLATGSLITAVRFEFGRVEEDFTTRADLDASSLLKDEQDTVEPEEISSEDLSPMRIEMRASATYVSGDAVVNSAQIDEYRNGGGNGLEAHDTDLVRYEGEPEFRPLDQTGFHIIGGALLGTGAICAFGAWAGLGKRTRTIR</sequence>
<name>A0A921LSE3_9ACTN</name>
<feature type="region of interest" description="Disordered" evidence="4">
    <location>
        <begin position="775"/>
        <end position="875"/>
    </location>
</feature>
<gene>
    <name evidence="8" type="ORF">K8U80_11215</name>
</gene>
<feature type="compositionally biased region" description="Polar residues" evidence="4">
    <location>
        <begin position="1102"/>
        <end position="1112"/>
    </location>
</feature>
<protein>
    <recommendedName>
        <fullName evidence="7">SpaA-like prealbumin fold domain-containing protein</fullName>
    </recommendedName>
</protein>
<feature type="domain" description="SpaA-like prealbumin fold" evidence="7">
    <location>
        <begin position="532"/>
        <end position="623"/>
    </location>
</feature>
<feature type="region of interest" description="Disordered" evidence="4">
    <location>
        <begin position="1101"/>
        <end position="1120"/>
    </location>
</feature>
<dbReference type="GO" id="GO:0005975">
    <property type="term" value="P:carbohydrate metabolic process"/>
    <property type="evidence" value="ECO:0007669"/>
    <property type="project" value="UniProtKB-ARBA"/>
</dbReference>
<accession>A0A921LSE3</accession>
<feature type="domain" description="SpaA-like prealbumin fold" evidence="7">
    <location>
        <begin position="317"/>
        <end position="401"/>
    </location>
</feature>
<feature type="domain" description="SpaA-like prealbumin fold" evidence="7">
    <location>
        <begin position="640"/>
        <end position="741"/>
    </location>
</feature>
<comment type="similarity">
    <text evidence="1">Belongs to the serine-aspartate repeat-containing protein (SDr) family.</text>
</comment>
<dbReference type="Pfam" id="PF17802">
    <property type="entry name" value="SpaA"/>
    <property type="match status" value="6"/>
</dbReference>
<keyword evidence="2" id="KW-0964">Secreted</keyword>
<evidence type="ECO:0000256" key="5">
    <source>
        <dbReference type="SAM" id="Phobius"/>
    </source>
</evidence>
<proteinExistence type="inferred from homology"/>
<dbReference type="InterPro" id="IPR041033">
    <property type="entry name" value="SpaA_PFL_dom_1"/>
</dbReference>
<dbReference type="PANTHER" id="PTHR36108:SF13">
    <property type="entry name" value="COLOSSIN-B-RELATED"/>
    <property type="match status" value="1"/>
</dbReference>
<keyword evidence="5" id="KW-1133">Transmembrane helix</keyword>
<evidence type="ECO:0000256" key="6">
    <source>
        <dbReference type="SAM" id="SignalP"/>
    </source>
</evidence>
<dbReference type="Proteomes" id="UP000746751">
    <property type="component" value="Unassembled WGS sequence"/>
</dbReference>
<dbReference type="PANTHER" id="PTHR36108">
    <property type="entry name" value="COLOSSIN-B-RELATED"/>
    <property type="match status" value="1"/>
</dbReference>
<evidence type="ECO:0000313" key="9">
    <source>
        <dbReference type="Proteomes" id="UP000746751"/>
    </source>
</evidence>
<comment type="caution">
    <text evidence="8">The sequence shown here is derived from an EMBL/GenBank/DDBJ whole genome shotgun (WGS) entry which is preliminary data.</text>
</comment>
<evidence type="ECO:0000256" key="3">
    <source>
        <dbReference type="ARBA" id="ARBA00022729"/>
    </source>
</evidence>